<dbReference type="SUPFAM" id="SSF52091">
    <property type="entry name" value="SpoIIaa-like"/>
    <property type="match status" value="1"/>
</dbReference>
<keyword evidence="3" id="KW-1185">Reference proteome</keyword>
<proteinExistence type="predicted"/>
<accession>A0ABQ1Q2K2</accession>
<dbReference type="CDD" id="cd07043">
    <property type="entry name" value="STAS_anti-anti-sigma_factors"/>
    <property type="match status" value="1"/>
</dbReference>
<evidence type="ECO:0000313" key="3">
    <source>
        <dbReference type="Proteomes" id="UP000638188"/>
    </source>
</evidence>
<dbReference type="EMBL" id="BMFF01000009">
    <property type="protein sequence ID" value="GGD10777.1"/>
    <property type="molecule type" value="Genomic_DNA"/>
</dbReference>
<protein>
    <recommendedName>
        <fullName evidence="1">STAS domain-containing protein</fullName>
    </recommendedName>
</protein>
<dbReference type="InterPro" id="IPR002645">
    <property type="entry name" value="STAS_dom"/>
</dbReference>
<evidence type="ECO:0000313" key="2">
    <source>
        <dbReference type="EMBL" id="GGD10777.1"/>
    </source>
</evidence>
<dbReference type="Gene3D" id="3.30.750.24">
    <property type="entry name" value="STAS domain"/>
    <property type="match status" value="1"/>
</dbReference>
<comment type="caution">
    <text evidence="2">The sequence shown here is derived from an EMBL/GenBank/DDBJ whole genome shotgun (WGS) entry which is preliminary data.</text>
</comment>
<dbReference type="RefSeq" id="WP_188434485.1">
    <property type="nucleotide sequence ID" value="NZ_BMFF01000009.1"/>
</dbReference>
<dbReference type="InterPro" id="IPR058548">
    <property type="entry name" value="MlaB-like_STAS"/>
</dbReference>
<gene>
    <name evidence="2" type="ORF">GCM10007418_32230</name>
</gene>
<name>A0ABQ1Q2K2_9GAMM</name>
<dbReference type="PROSITE" id="PS50801">
    <property type="entry name" value="STAS"/>
    <property type="match status" value="1"/>
</dbReference>
<reference evidence="3" key="1">
    <citation type="journal article" date="2019" name="Int. J. Syst. Evol. Microbiol.">
        <title>The Global Catalogue of Microorganisms (GCM) 10K type strain sequencing project: providing services to taxonomists for standard genome sequencing and annotation.</title>
        <authorList>
            <consortium name="The Broad Institute Genomics Platform"/>
            <consortium name="The Broad Institute Genome Sequencing Center for Infectious Disease"/>
            <person name="Wu L."/>
            <person name="Ma J."/>
        </authorList>
    </citation>
    <scope>NUCLEOTIDE SEQUENCE [LARGE SCALE GENOMIC DNA]</scope>
    <source>
        <strain evidence="3">CGMCC 1.12482</strain>
    </source>
</reference>
<dbReference type="InterPro" id="IPR036513">
    <property type="entry name" value="STAS_dom_sf"/>
</dbReference>
<dbReference type="Pfam" id="PF13466">
    <property type="entry name" value="STAS_2"/>
    <property type="match status" value="1"/>
</dbReference>
<evidence type="ECO:0000259" key="1">
    <source>
        <dbReference type="PROSITE" id="PS50801"/>
    </source>
</evidence>
<organism evidence="2 3">
    <name type="scientific">Halopseudomonas salina</name>
    <dbReference type="NCBI Taxonomy" id="1323744"/>
    <lineage>
        <taxon>Bacteria</taxon>
        <taxon>Pseudomonadati</taxon>
        <taxon>Pseudomonadota</taxon>
        <taxon>Gammaproteobacteria</taxon>
        <taxon>Pseudomonadales</taxon>
        <taxon>Pseudomonadaceae</taxon>
        <taxon>Halopseudomonas</taxon>
    </lineage>
</organism>
<sequence length="101" mass="10689">MSASIVSDNNGLIRLEGVLDFTTAVSLRSDIEEAVKAQSSDITLDFAGVTLTNSVGLSLILVAARALEGREGSLRLQSVPDGLRSIARVCELEDWLGTLTV</sequence>
<feature type="domain" description="STAS" evidence="1">
    <location>
        <begin position="12"/>
        <end position="101"/>
    </location>
</feature>
<dbReference type="Proteomes" id="UP000638188">
    <property type="component" value="Unassembled WGS sequence"/>
</dbReference>